<feature type="region of interest" description="Disordered" evidence="1">
    <location>
        <begin position="53"/>
        <end position="75"/>
    </location>
</feature>
<keyword evidence="5" id="KW-1185">Reference proteome</keyword>
<dbReference type="InterPro" id="IPR036364">
    <property type="entry name" value="SEA_dom_sf"/>
</dbReference>
<evidence type="ECO:0000313" key="5">
    <source>
        <dbReference type="Proteomes" id="UP000472264"/>
    </source>
</evidence>
<feature type="domain" description="SEA" evidence="3">
    <location>
        <begin position="135"/>
        <end position="256"/>
    </location>
</feature>
<dbReference type="RefSeq" id="XP_029372951.1">
    <property type="nucleotide sequence ID" value="XM_029517091.1"/>
</dbReference>
<name>A0A665TVG3_ECHNA</name>
<dbReference type="InParanoid" id="A0A665TVG3"/>
<dbReference type="PANTHER" id="PTHR14636:SF1">
    <property type="entry name" value="TPA-INDUCED TRANSMEMBRANE PROTEIN"/>
    <property type="match status" value="1"/>
</dbReference>
<dbReference type="PANTHER" id="PTHR14636">
    <property type="entry name" value="TPA-INDUCED TRANSMEMBRANE PROTEIN"/>
    <property type="match status" value="1"/>
</dbReference>
<reference evidence="4" key="3">
    <citation type="submission" date="2025-09" db="UniProtKB">
        <authorList>
            <consortium name="Ensembl"/>
        </authorList>
    </citation>
    <scope>IDENTIFICATION</scope>
</reference>
<gene>
    <name evidence="4" type="primary">c13h3orf52</name>
</gene>
<feature type="region of interest" description="Disordered" evidence="1">
    <location>
        <begin position="1"/>
        <end position="30"/>
    </location>
</feature>
<dbReference type="OMA" id="GFMKYMM"/>
<dbReference type="SUPFAM" id="SSF82671">
    <property type="entry name" value="SEA domain"/>
    <property type="match status" value="1"/>
</dbReference>
<keyword evidence="2" id="KW-0812">Transmembrane</keyword>
<dbReference type="Ensembl" id="ENSENLT00000011612.1">
    <property type="protein sequence ID" value="ENSENLP00000011116.1"/>
    <property type="gene ID" value="ENSENLG00000005383.1"/>
</dbReference>
<keyword evidence="2" id="KW-0472">Membrane</keyword>
<sequence>MDIEMNSFTHNGNDAAPHSSNGPVTASNTADVTCRASEATETDSLLTVQVSASNGQSIPSSPTGIQKNAHTPTEPRTISNIRRELNEVVFWKVKMWMVIAFILLLILLVIIISVALCSAIHRDPDETFDPSLFKVPVYFNGSFLLPNLALKEEQVTSNYSNQSLSADLQNKLADLYRYSPALGRYFSKAEIRVLWNSSVTADYQLKFLMPEEQQDALRNFTLSREMVYNVFRQFLYDQEPGSSEPLYINPRSLKMF</sequence>
<dbReference type="Gene3D" id="3.30.70.960">
    <property type="entry name" value="SEA domain"/>
    <property type="match status" value="1"/>
</dbReference>
<dbReference type="OrthoDB" id="8879801at2759"/>
<dbReference type="Pfam" id="PF01390">
    <property type="entry name" value="SEA"/>
    <property type="match status" value="1"/>
</dbReference>
<evidence type="ECO:0000256" key="2">
    <source>
        <dbReference type="SAM" id="Phobius"/>
    </source>
</evidence>
<organism evidence="4 5">
    <name type="scientific">Echeneis naucrates</name>
    <name type="common">Live sharksucker</name>
    <dbReference type="NCBI Taxonomy" id="173247"/>
    <lineage>
        <taxon>Eukaryota</taxon>
        <taxon>Metazoa</taxon>
        <taxon>Chordata</taxon>
        <taxon>Craniata</taxon>
        <taxon>Vertebrata</taxon>
        <taxon>Euteleostomi</taxon>
        <taxon>Actinopterygii</taxon>
        <taxon>Neopterygii</taxon>
        <taxon>Teleostei</taxon>
        <taxon>Neoteleostei</taxon>
        <taxon>Acanthomorphata</taxon>
        <taxon>Carangaria</taxon>
        <taxon>Carangiformes</taxon>
        <taxon>Echeneidae</taxon>
        <taxon>Echeneis</taxon>
    </lineage>
</organism>
<evidence type="ECO:0000256" key="1">
    <source>
        <dbReference type="SAM" id="MobiDB-lite"/>
    </source>
</evidence>
<reference evidence="4" key="2">
    <citation type="submission" date="2025-08" db="UniProtKB">
        <authorList>
            <consortium name="Ensembl"/>
        </authorList>
    </citation>
    <scope>IDENTIFICATION</scope>
</reference>
<accession>A0A665TVG3</accession>
<dbReference type="GeneID" id="115052768"/>
<evidence type="ECO:0000313" key="4">
    <source>
        <dbReference type="Ensembl" id="ENSENLP00000011116.1"/>
    </source>
</evidence>
<evidence type="ECO:0000259" key="3">
    <source>
        <dbReference type="PROSITE" id="PS50024"/>
    </source>
</evidence>
<reference evidence="4" key="1">
    <citation type="submission" date="2021-04" db="EMBL/GenBank/DDBJ databases">
        <authorList>
            <consortium name="Wellcome Sanger Institute Data Sharing"/>
        </authorList>
    </citation>
    <scope>NUCLEOTIDE SEQUENCE [LARGE SCALE GENOMIC DNA]</scope>
</reference>
<dbReference type="PROSITE" id="PS50024">
    <property type="entry name" value="SEA"/>
    <property type="match status" value="1"/>
</dbReference>
<dbReference type="InterPro" id="IPR033223">
    <property type="entry name" value="TTMP"/>
</dbReference>
<proteinExistence type="predicted"/>
<protein>
    <recommendedName>
        <fullName evidence="3">SEA domain-containing protein</fullName>
    </recommendedName>
</protein>
<feature type="transmembrane region" description="Helical" evidence="2">
    <location>
        <begin position="95"/>
        <end position="116"/>
    </location>
</feature>
<keyword evidence="2" id="KW-1133">Transmembrane helix</keyword>
<dbReference type="Proteomes" id="UP000472264">
    <property type="component" value="Chromosome 13"/>
</dbReference>
<dbReference type="CTD" id="110437884"/>
<dbReference type="InterPro" id="IPR000082">
    <property type="entry name" value="SEA_dom"/>
</dbReference>
<dbReference type="AlphaFoldDB" id="A0A665TVG3"/>